<protein>
    <submittedName>
        <fullName evidence="5">Exonuclease, DNA polymerase III, epsilon subunit family</fullName>
    </submittedName>
</protein>
<evidence type="ECO:0000313" key="6">
    <source>
        <dbReference type="Proteomes" id="UP000013307"/>
    </source>
</evidence>
<dbReference type="Proteomes" id="UP000013307">
    <property type="component" value="Chromosome"/>
</dbReference>
<dbReference type="Gene3D" id="3.30.420.10">
    <property type="entry name" value="Ribonuclease H-like superfamily/Ribonuclease H"/>
    <property type="match status" value="1"/>
</dbReference>
<feature type="domain" description="Exonuclease" evidence="4">
    <location>
        <begin position="15"/>
        <end position="187"/>
    </location>
</feature>
<dbReference type="GO" id="GO:0003887">
    <property type="term" value="F:DNA-directed DNA polymerase activity"/>
    <property type="evidence" value="ECO:0007669"/>
    <property type="project" value="InterPro"/>
</dbReference>
<keyword evidence="1" id="KW-0540">Nuclease</keyword>
<keyword evidence="6" id="KW-1185">Reference proteome</keyword>
<dbReference type="PANTHER" id="PTHR30231:SF4">
    <property type="entry name" value="PROTEIN NEN2"/>
    <property type="match status" value="1"/>
</dbReference>
<dbReference type="SMART" id="SM00479">
    <property type="entry name" value="EXOIII"/>
    <property type="match status" value="1"/>
</dbReference>
<dbReference type="AlphaFoldDB" id="N0BAJ2"/>
<dbReference type="RefSeq" id="WP_015590228.1">
    <property type="nucleotide sequence ID" value="NC_021169.1"/>
</dbReference>
<evidence type="ECO:0000256" key="2">
    <source>
        <dbReference type="ARBA" id="ARBA00022801"/>
    </source>
</evidence>
<dbReference type="InterPro" id="IPR036397">
    <property type="entry name" value="RNaseH_sf"/>
</dbReference>
<gene>
    <name evidence="5" type="ORF">Asulf_00609</name>
</gene>
<dbReference type="EMBL" id="CP005290">
    <property type="protein sequence ID" value="AGK60629.1"/>
    <property type="molecule type" value="Genomic_DNA"/>
</dbReference>
<dbReference type="PANTHER" id="PTHR30231">
    <property type="entry name" value="DNA POLYMERASE III SUBUNIT EPSILON"/>
    <property type="match status" value="1"/>
</dbReference>
<dbReference type="CDD" id="cd06127">
    <property type="entry name" value="DEDDh"/>
    <property type="match status" value="1"/>
</dbReference>
<dbReference type="GO" id="GO:0006260">
    <property type="term" value="P:DNA replication"/>
    <property type="evidence" value="ECO:0007669"/>
    <property type="project" value="InterPro"/>
</dbReference>
<dbReference type="GO" id="GO:0008408">
    <property type="term" value="F:3'-5' exonuclease activity"/>
    <property type="evidence" value="ECO:0007669"/>
    <property type="project" value="TreeGrafter"/>
</dbReference>
<evidence type="ECO:0000256" key="1">
    <source>
        <dbReference type="ARBA" id="ARBA00022722"/>
    </source>
</evidence>
<dbReference type="FunFam" id="3.30.420.10:FF:000045">
    <property type="entry name" value="3'-5' exonuclease DinG"/>
    <property type="match status" value="1"/>
</dbReference>
<dbReference type="GO" id="GO:0005829">
    <property type="term" value="C:cytosol"/>
    <property type="evidence" value="ECO:0007669"/>
    <property type="project" value="TreeGrafter"/>
</dbReference>
<organism evidence="5 6">
    <name type="scientific">Archaeoglobus sulfaticallidus PM70-1</name>
    <dbReference type="NCBI Taxonomy" id="387631"/>
    <lineage>
        <taxon>Archaea</taxon>
        <taxon>Methanobacteriati</taxon>
        <taxon>Methanobacteriota</taxon>
        <taxon>Archaeoglobi</taxon>
        <taxon>Archaeoglobales</taxon>
        <taxon>Archaeoglobaceae</taxon>
        <taxon>Archaeoglobus</taxon>
    </lineage>
</organism>
<keyword evidence="3 5" id="KW-0269">Exonuclease</keyword>
<dbReference type="InterPro" id="IPR013520">
    <property type="entry name" value="Ribonucl_H"/>
</dbReference>
<dbReference type="SUPFAM" id="SSF53098">
    <property type="entry name" value="Ribonuclease H-like"/>
    <property type="match status" value="1"/>
</dbReference>
<proteinExistence type="predicted"/>
<accession>N0BAJ2</accession>
<dbReference type="GO" id="GO:0003677">
    <property type="term" value="F:DNA binding"/>
    <property type="evidence" value="ECO:0007669"/>
    <property type="project" value="InterPro"/>
</dbReference>
<dbReference type="eggNOG" id="arCOG05109">
    <property type="taxonomic scope" value="Archaea"/>
</dbReference>
<evidence type="ECO:0000313" key="5">
    <source>
        <dbReference type="EMBL" id="AGK60629.1"/>
    </source>
</evidence>
<keyword evidence="2" id="KW-0378">Hydrolase</keyword>
<dbReference type="InterPro" id="IPR012337">
    <property type="entry name" value="RNaseH-like_sf"/>
</dbReference>
<dbReference type="Pfam" id="PF00929">
    <property type="entry name" value="RNase_T"/>
    <property type="match status" value="1"/>
</dbReference>
<dbReference type="OrthoDB" id="51598at2157"/>
<dbReference type="STRING" id="387631.Asulf_00609"/>
<evidence type="ECO:0000256" key="3">
    <source>
        <dbReference type="ARBA" id="ARBA00022839"/>
    </source>
</evidence>
<dbReference type="GeneID" id="15392252"/>
<reference evidence="5 6" key="1">
    <citation type="journal article" date="2013" name="Genome Announc.">
        <title>Complete Genome Sequence of the Thermophilic and Facultatively Chemolithoautotrophic Sulfate Reducer Archaeoglobus sulfaticallidus Strain PM70-1T.</title>
        <authorList>
            <person name="Stokke R."/>
            <person name="Hocking W.P."/>
            <person name="Steinsbu B.O."/>
            <person name="Steen I.H."/>
        </authorList>
    </citation>
    <scope>NUCLEOTIDE SEQUENCE [LARGE SCALE GENOMIC DNA]</scope>
    <source>
        <strain evidence="5">PM70-1</strain>
    </source>
</reference>
<dbReference type="KEGG" id="ast:Asulf_00609"/>
<name>N0BAJ2_9EURY</name>
<evidence type="ECO:0000259" key="4">
    <source>
        <dbReference type="SMART" id="SM00479"/>
    </source>
</evidence>
<dbReference type="InterPro" id="IPR006054">
    <property type="entry name" value="DnaQ"/>
</dbReference>
<dbReference type="HOGENOM" id="CLU_047806_7_0_2"/>
<sequence>MAEGEVLSSELEEAEYAVLDLETTGLNPKKDEIIAIAMIPMKGLKIQAKDCFYSLVKSDKFNYKSITFHGICPGDLHNAPRFEDVTGEILDRLEGRILVGYATLFDIDFLKRAFRKLRIKMSFERYVDVAELEAGILRKKGMAVSYRLDLDAIMKTYSISIKGRHNALSDAYATARIFQKQLSRLIDFRTTLFDLIRIGRRLFF</sequence>
<dbReference type="NCBIfam" id="TIGR00573">
    <property type="entry name" value="dnaq"/>
    <property type="match status" value="1"/>
</dbReference>